<keyword evidence="9" id="KW-0464">Manganese</keyword>
<dbReference type="PROSITE" id="PS51195">
    <property type="entry name" value="Q_MOTIF"/>
    <property type="match status" value="1"/>
</dbReference>
<evidence type="ECO:0000256" key="2">
    <source>
        <dbReference type="ARBA" id="ARBA00022598"/>
    </source>
</evidence>
<dbReference type="SMART" id="SM00487">
    <property type="entry name" value="DEXDc"/>
    <property type="match status" value="1"/>
</dbReference>
<feature type="compositionally biased region" description="Polar residues" evidence="14">
    <location>
        <begin position="369"/>
        <end position="383"/>
    </location>
</feature>
<proteinExistence type="predicted"/>
<dbReference type="SUPFAM" id="SSF51230">
    <property type="entry name" value="Single hybrid motif"/>
    <property type="match status" value="1"/>
</dbReference>
<dbReference type="FunFam" id="3.40.50.300:FF:000008">
    <property type="entry name" value="ATP-dependent RNA helicase RhlB"/>
    <property type="match status" value="1"/>
</dbReference>
<feature type="compositionally biased region" description="Gly residues" evidence="14">
    <location>
        <begin position="544"/>
        <end position="562"/>
    </location>
</feature>
<dbReference type="Pfam" id="PF18140">
    <property type="entry name" value="PCC_BT"/>
    <property type="match status" value="1"/>
</dbReference>
<dbReference type="SMART" id="SM00878">
    <property type="entry name" value="Biotin_carb_C"/>
    <property type="match status" value="1"/>
</dbReference>
<feature type="domain" description="Lipoyl-binding" evidence="15">
    <location>
        <begin position="230"/>
        <end position="307"/>
    </location>
</feature>
<dbReference type="GO" id="GO:0043186">
    <property type="term" value="C:P granule"/>
    <property type="evidence" value="ECO:0007669"/>
    <property type="project" value="UniProtKB-ARBA"/>
</dbReference>
<evidence type="ECO:0000256" key="1">
    <source>
        <dbReference type="ARBA" id="ARBA00005060"/>
    </source>
</evidence>
<dbReference type="InterPro" id="IPR011764">
    <property type="entry name" value="Biotin_carboxylation_dom"/>
</dbReference>
<dbReference type="Pfam" id="PF00270">
    <property type="entry name" value="DEAD"/>
    <property type="match status" value="1"/>
</dbReference>
<dbReference type="InterPro" id="IPR014001">
    <property type="entry name" value="Helicase_ATP-bd"/>
</dbReference>
<keyword evidence="20" id="KW-1185">Reference proteome</keyword>
<dbReference type="SUPFAM" id="SSF51246">
    <property type="entry name" value="Rudiment single hybrid motif"/>
    <property type="match status" value="1"/>
</dbReference>
<dbReference type="PROSITE" id="PS50979">
    <property type="entry name" value="BC"/>
    <property type="match status" value="1"/>
</dbReference>
<evidence type="ECO:0000259" key="19">
    <source>
        <dbReference type="PROSITE" id="PS51195"/>
    </source>
</evidence>
<dbReference type="PROSITE" id="PS50968">
    <property type="entry name" value="BIOTINYL_LIPOYL"/>
    <property type="match status" value="1"/>
</dbReference>
<evidence type="ECO:0000256" key="12">
    <source>
        <dbReference type="ARBA" id="ARBA00049495"/>
    </source>
</evidence>
<dbReference type="Pfam" id="PF02785">
    <property type="entry name" value="Biotin_carb_C"/>
    <property type="match status" value="1"/>
</dbReference>
<dbReference type="WBParaSite" id="Pan_g8378.t3">
    <property type="protein sequence ID" value="Pan_g8378.t3"/>
    <property type="gene ID" value="Pan_g8378"/>
</dbReference>
<evidence type="ECO:0000259" key="16">
    <source>
        <dbReference type="PROSITE" id="PS50979"/>
    </source>
</evidence>
<evidence type="ECO:0000256" key="3">
    <source>
        <dbReference type="ARBA" id="ARBA00022741"/>
    </source>
</evidence>
<dbReference type="Gene3D" id="2.40.50.100">
    <property type="match status" value="1"/>
</dbReference>
<keyword evidence="3" id="KW-0547">Nucleotide-binding</keyword>
<dbReference type="InterPro" id="IPR001882">
    <property type="entry name" value="Biotin_BS"/>
</dbReference>
<comment type="catalytic activity">
    <reaction evidence="12">
        <text>propanoyl-CoA + hydrogencarbonate + ATP = (S)-methylmalonyl-CoA + ADP + phosphate + H(+)</text>
        <dbReference type="Rhea" id="RHEA:23720"/>
        <dbReference type="ChEBI" id="CHEBI:15378"/>
        <dbReference type="ChEBI" id="CHEBI:17544"/>
        <dbReference type="ChEBI" id="CHEBI:30616"/>
        <dbReference type="ChEBI" id="CHEBI:43474"/>
        <dbReference type="ChEBI" id="CHEBI:57327"/>
        <dbReference type="ChEBI" id="CHEBI:57392"/>
        <dbReference type="ChEBI" id="CHEBI:456216"/>
        <dbReference type="EC" id="6.4.1.3"/>
    </reaction>
    <physiologicalReaction direction="left-to-right" evidence="12">
        <dbReference type="Rhea" id="RHEA:23721"/>
    </physiologicalReaction>
</comment>
<feature type="short sequence motif" description="Q motif" evidence="13">
    <location>
        <begin position="614"/>
        <end position="642"/>
    </location>
</feature>
<evidence type="ECO:0000256" key="14">
    <source>
        <dbReference type="SAM" id="MobiDB-lite"/>
    </source>
</evidence>
<feature type="compositionally biased region" description="Low complexity" evidence="14">
    <location>
        <begin position="1052"/>
        <end position="1067"/>
    </location>
</feature>
<dbReference type="GO" id="GO:0016042">
    <property type="term" value="P:lipid catabolic process"/>
    <property type="evidence" value="ECO:0007669"/>
    <property type="project" value="UniProtKB-KW"/>
</dbReference>
<dbReference type="Pfam" id="PF00364">
    <property type="entry name" value="Biotin_lipoyl"/>
    <property type="match status" value="1"/>
</dbReference>
<dbReference type="InterPro" id="IPR041265">
    <property type="entry name" value="PCC_BT"/>
</dbReference>
<dbReference type="PROSITE" id="PS51192">
    <property type="entry name" value="HELICASE_ATP_BIND_1"/>
    <property type="match status" value="1"/>
</dbReference>
<sequence>MSDGVFHYQFLQLPEGCRFKVMGATDSNPATEKSSDEGSEISIYYDPLICKLVSHGKDRNEALNRISSALDHYVIRGVTHNIPLLRDIGAVLNESEKRNVVALTAALKGRQAARARRYTNQLRQTNTFINPYSRRYSFAVQTSPEHGKKHFRVEVDFVDADPKKVIVEGVYGDLNLAQNVLELDVDGKPLVTQIAGKKPGEFTLIYQGSPFKLHVFPEKAVEYVQYMKEKPKVDLSSVVLSPMPGAIKSVNVKAGQMVSEGQELVVIEAMKMQNSLHVGKTGKIKAVNCKAGTTTVVPRRRCLARPEFPSIAVGNPAGRRAPRPYSPHPDKHASRAPRSDPSVSSPIHFFFSTGLLVMSTFVNGSNNADPNWRNDVNQAQPNSRYVPPARRQRLGNVPEGTPAQDFGGNGQQPEGGYGGNGGGYGQNNMRKSQSFAGVQGYDVNQPPPQAYGGNFGGGYGPPRGGRGGYDRGGRGRGGNRGGDGNFGPPRGGGQPRYAGRYSYDQRNVHDEAQWQQQAAAPQQQQQNSRWAQLDQPDGPHYASGGSGTAPGGNRGGGRGGAVYGAHPTAWQRQDPPDLNLEASLFQGMNSGINFDKYEEIPVEATGENCPQPISSFNELELHEWIQENIKKSGYDRPTPVQKYSIPTLNARRDLMSCAQTGSGKTAAFLVPVINQILKGGPGAVRKAEMTNSGRMCQFPLALIISPTRELSLQIYNESRKFAYRTPVTSALLYGGRENYRDQINKLRLGVHILIATPGRLIDVISSGYIALNECRFLILDEADRMLDMGFEPQIRQIVELNNMPLKGDRVTAMFSATFPKEIQMLAQDFLMPDYVFLAVGRVGSTSENITQEVLWVEEANKRHVLRDLLDQNDSNALTLCFVETKRGASELEYILQRENYKAVAIHGDLKQFERERHLEAFRTGAAPILVATAVAARGLDIPNVMYVINYDLPNDIEEYVHRIGRTGRAGNVGFAKSFINDKNRNIARELAEILVESNQELPDWFEKFVNETQRYGVRGGRGRSGNNARFGGRDHRVQNGNGMPGPSGPPGGMRYAPVPSYAAAPPANFYPGAVPTQRPAYQAPPQPAASQGKSWWD</sequence>
<evidence type="ECO:0000256" key="11">
    <source>
        <dbReference type="ARBA" id="ARBA00047984"/>
    </source>
</evidence>
<dbReference type="CDD" id="cd06850">
    <property type="entry name" value="biotinyl_domain"/>
    <property type="match status" value="1"/>
</dbReference>
<keyword evidence="4" id="KW-0378">Hydrolase</keyword>
<keyword evidence="10" id="KW-0092">Biotin</keyword>
<dbReference type="InterPro" id="IPR011053">
    <property type="entry name" value="Single_hybrid_motif"/>
</dbReference>
<evidence type="ECO:0000313" key="20">
    <source>
        <dbReference type="Proteomes" id="UP000492821"/>
    </source>
</evidence>
<evidence type="ECO:0000256" key="9">
    <source>
        <dbReference type="ARBA" id="ARBA00023211"/>
    </source>
</evidence>
<feature type="domain" description="Helicase ATP-binding" evidence="17">
    <location>
        <begin position="645"/>
        <end position="836"/>
    </location>
</feature>
<feature type="region of interest" description="Disordered" evidence="14">
    <location>
        <begin position="1016"/>
        <end position="1097"/>
    </location>
</feature>
<keyword evidence="7" id="KW-0460">Magnesium</keyword>
<dbReference type="Proteomes" id="UP000492821">
    <property type="component" value="Unassembled WGS sequence"/>
</dbReference>
<dbReference type="Gene3D" id="3.40.50.300">
    <property type="entry name" value="P-loop containing nucleotide triphosphate hydrolases"/>
    <property type="match status" value="2"/>
</dbReference>
<keyword evidence="6" id="KW-0067">ATP-binding</keyword>
<evidence type="ECO:0000259" key="18">
    <source>
        <dbReference type="PROSITE" id="PS51194"/>
    </source>
</evidence>
<evidence type="ECO:0000313" key="21">
    <source>
        <dbReference type="WBParaSite" id="Pan_g8378.t3"/>
    </source>
</evidence>
<dbReference type="InterPro" id="IPR011545">
    <property type="entry name" value="DEAD/DEAH_box_helicase_dom"/>
</dbReference>
<dbReference type="PROSITE" id="PS51194">
    <property type="entry name" value="HELICASE_CTER"/>
    <property type="match status" value="1"/>
</dbReference>
<evidence type="ECO:0000256" key="13">
    <source>
        <dbReference type="PROSITE-ProRule" id="PRU00552"/>
    </source>
</evidence>
<feature type="region of interest" description="Disordered" evidence="14">
    <location>
        <begin position="512"/>
        <end position="575"/>
    </location>
</feature>
<feature type="domain" description="Biotin carboxylation" evidence="16">
    <location>
        <begin position="1"/>
        <end position="109"/>
    </location>
</feature>
<feature type="domain" description="DEAD-box RNA helicase Q" evidence="19">
    <location>
        <begin position="614"/>
        <end position="642"/>
    </location>
</feature>
<dbReference type="GO" id="GO:0004658">
    <property type="term" value="F:propionyl-CoA carboxylase activity"/>
    <property type="evidence" value="ECO:0007669"/>
    <property type="project" value="UniProtKB-EC"/>
</dbReference>
<dbReference type="InterPro" id="IPR027417">
    <property type="entry name" value="P-loop_NTPase"/>
</dbReference>
<reference evidence="21" key="2">
    <citation type="submission" date="2020-10" db="UniProtKB">
        <authorList>
            <consortium name="WormBaseParasite"/>
        </authorList>
    </citation>
    <scope>IDENTIFICATION</scope>
</reference>
<dbReference type="FunFam" id="3.40.50.300:FF:000397">
    <property type="entry name" value="Probable ATP-dependent RNA helicase DDX4"/>
    <property type="match status" value="1"/>
</dbReference>
<evidence type="ECO:0000256" key="8">
    <source>
        <dbReference type="ARBA" id="ARBA00022963"/>
    </source>
</evidence>
<keyword evidence="8" id="KW-0443">Lipid metabolism</keyword>
<dbReference type="Gene3D" id="3.30.700.30">
    <property type="match status" value="1"/>
</dbReference>
<accession>A0A7E4W9T6</accession>
<dbReference type="InterPro" id="IPR000089">
    <property type="entry name" value="Biotin_lipoyl"/>
</dbReference>
<dbReference type="Pfam" id="PF00271">
    <property type="entry name" value="Helicase_C"/>
    <property type="match status" value="1"/>
</dbReference>
<dbReference type="PROSITE" id="PS00188">
    <property type="entry name" value="BIOTIN"/>
    <property type="match status" value="1"/>
</dbReference>
<dbReference type="GO" id="GO:0016787">
    <property type="term" value="F:hydrolase activity"/>
    <property type="evidence" value="ECO:0007669"/>
    <property type="project" value="UniProtKB-KW"/>
</dbReference>
<feature type="compositionally biased region" description="Gly residues" evidence="14">
    <location>
        <begin position="407"/>
        <end position="425"/>
    </location>
</feature>
<evidence type="ECO:0000256" key="10">
    <source>
        <dbReference type="ARBA" id="ARBA00023267"/>
    </source>
</evidence>
<keyword evidence="8" id="KW-0442">Lipid degradation</keyword>
<keyword evidence="5" id="KW-0347">Helicase</keyword>
<dbReference type="SMART" id="SM00490">
    <property type="entry name" value="HELICc"/>
    <property type="match status" value="1"/>
</dbReference>
<dbReference type="GO" id="GO:0005524">
    <property type="term" value="F:ATP binding"/>
    <property type="evidence" value="ECO:0007669"/>
    <property type="project" value="UniProtKB-KW"/>
</dbReference>
<dbReference type="PROSITE" id="PS00039">
    <property type="entry name" value="DEAD_ATP_HELICASE"/>
    <property type="match status" value="1"/>
</dbReference>
<dbReference type="InterPro" id="IPR014014">
    <property type="entry name" value="RNA_helicase_DEAD_Q_motif"/>
</dbReference>
<evidence type="ECO:0000256" key="4">
    <source>
        <dbReference type="ARBA" id="ARBA00022801"/>
    </source>
</evidence>
<evidence type="ECO:0000259" key="15">
    <source>
        <dbReference type="PROSITE" id="PS50968"/>
    </source>
</evidence>
<dbReference type="GO" id="GO:0003724">
    <property type="term" value="F:RNA helicase activity"/>
    <property type="evidence" value="ECO:0007669"/>
    <property type="project" value="UniProtKB-EC"/>
</dbReference>
<comment type="catalytic activity">
    <reaction evidence="11">
        <text>ATP + H2O = ADP + phosphate + H(+)</text>
        <dbReference type="Rhea" id="RHEA:13065"/>
        <dbReference type="ChEBI" id="CHEBI:15377"/>
        <dbReference type="ChEBI" id="CHEBI:15378"/>
        <dbReference type="ChEBI" id="CHEBI:30616"/>
        <dbReference type="ChEBI" id="CHEBI:43474"/>
        <dbReference type="ChEBI" id="CHEBI:456216"/>
        <dbReference type="EC" id="3.6.4.13"/>
    </reaction>
</comment>
<dbReference type="InterPro" id="IPR000629">
    <property type="entry name" value="RNA-helicase_DEAD-box_CS"/>
</dbReference>
<dbReference type="AlphaFoldDB" id="A0A7E4W9T6"/>
<dbReference type="InterPro" id="IPR011054">
    <property type="entry name" value="Rudment_hybrid_motif"/>
</dbReference>
<feature type="region of interest" description="Disordered" evidence="14">
    <location>
        <begin position="308"/>
        <end position="343"/>
    </location>
</feature>
<evidence type="ECO:0000256" key="7">
    <source>
        <dbReference type="ARBA" id="ARBA00022842"/>
    </source>
</evidence>
<dbReference type="InterPro" id="IPR005482">
    <property type="entry name" value="Biotin_COase_C"/>
</dbReference>
<dbReference type="PANTHER" id="PTHR47958">
    <property type="entry name" value="ATP-DEPENDENT RNA HELICASE DBP3"/>
    <property type="match status" value="1"/>
</dbReference>
<evidence type="ECO:0000256" key="6">
    <source>
        <dbReference type="ARBA" id="ARBA00022840"/>
    </source>
</evidence>
<protein>
    <submittedName>
        <fullName evidence="21">Propionyl-CoA carboxylase alpha chain, mitochondrial</fullName>
    </submittedName>
</protein>
<keyword evidence="2" id="KW-0436">Ligase</keyword>
<feature type="domain" description="Helicase C-terminal" evidence="18">
    <location>
        <begin position="848"/>
        <end position="1009"/>
    </location>
</feature>
<comment type="pathway">
    <text evidence="1">Metabolic intermediate metabolism; propanoyl-CoA degradation; succinyl-CoA from propanoyl-CoA: step 1/3.</text>
</comment>
<dbReference type="InterPro" id="IPR001650">
    <property type="entry name" value="Helicase_C-like"/>
</dbReference>
<dbReference type="Gene3D" id="3.30.470.20">
    <property type="entry name" value="ATP-grasp fold, B domain"/>
    <property type="match status" value="1"/>
</dbReference>
<feature type="region of interest" description="Disordered" evidence="14">
    <location>
        <begin position="369"/>
        <end position="500"/>
    </location>
</feature>
<name>A0A7E4W9T6_PANRE</name>
<dbReference type="GO" id="GO:0003676">
    <property type="term" value="F:nucleic acid binding"/>
    <property type="evidence" value="ECO:0007669"/>
    <property type="project" value="InterPro"/>
</dbReference>
<organism evidence="20 21">
    <name type="scientific">Panagrellus redivivus</name>
    <name type="common">Microworm</name>
    <dbReference type="NCBI Taxonomy" id="6233"/>
    <lineage>
        <taxon>Eukaryota</taxon>
        <taxon>Metazoa</taxon>
        <taxon>Ecdysozoa</taxon>
        <taxon>Nematoda</taxon>
        <taxon>Chromadorea</taxon>
        <taxon>Rhabditida</taxon>
        <taxon>Tylenchina</taxon>
        <taxon>Panagrolaimomorpha</taxon>
        <taxon>Panagrolaimoidea</taxon>
        <taxon>Panagrolaimidae</taxon>
        <taxon>Panagrellus</taxon>
    </lineage>
</organism>
<dbReference type="CDD" id="cd18787">
    <property type="entry name" value="SF2_C_DEAD"/>
    <property type="match status" value="1"/>
</dbReference>
<evidence type="ECO:0000256" key="5">
    <source>
        <dbReference type="ARBA" id="ARBA00022806"/>
    </source>
</evidence>
<feature type="compositionally biased region" description="Low complexity" evidence="14">
    <location>
        <begin position="513"/>
        <end position="526"/>
    </location>
</feature>
<dbReference type="SUPFAM" id="SSF52540">
    <property type="entry name" value="P-loop containing nucleoside triphosphate hydrolases"/>
    <property type="match status" value="1"/>
</dbReference>
<evidence type="ECO:0000259" key="17">
    <source>
        <dbReference type="PROSITE" id="PS51192"/>
    </source>
</evidence>
<feature type="compositionally biased region" description="Gly residues" evidence="14">
    <location>
        <begin position="475"/>
        <end position="494"/>
    </location>
</feature>
<dbReference type="UniPathway" id="UPA00945">
    <property type="reaction ID" value="UER00908"/>
</dbReference>
<reference evidence="20" key="1">
    <citation type="journal article" date="2013" name="Genetics">
        <title>The draft genome and transcriptome of Panagrellus redivivus are shaped by the harsh demands of a free-living lifestyle.</title>
        <authorList>
            <person name="Srinivasan J."/>
            <person name="Dillman A.R."/>
            <person name="Macchietto M.G."/>
            <person name="Heikkinen L."/>
            <person name="Lakso M."/>
            <person name="Fracchia K.M."/>
            <person name="Antoshechkin I."/>
            <person name="Mortazavi A."/>
            <person name="Wong G."/>
            <person name="Sternberg P.W."/>
        </authorList>
    </citation>
    <scope>NUCLEOTIDE SEQUENCE [LARGE SCALE GENOMIC DNA]</scope>
    <source>
        <strain evidence="20">MT8872</strain>
    </source>
</reference>
<feature type="compositionally biased region" description="Gly residues" evidence="14">
    <location>
        <begin position="453"/>
        <end position="467"/>
    </location>
</feature>